<protein>
    <submittedName>
        <fullName evidence="2">Amidase</fullName>
    </submittedName>
</protein>
<dbReference type="PROSITE" id="PS00571">
    <property type="entry name" value="AMIDASES"/>
    <property type="match status" value="1"/>
</dbReference>
<feature type="domain" description="Amidase" evidence="1">
    <location>
        <begin position="27"/>
        <end position="447"/>
    </location>
</feature>
<dbReference type="PANTHER" id="PTHR11895">
    <property type="entry name" value="TRANSAMIDASE"/>
    <property type="match status" value="1"/>
</dbReference>
<dbReference type="Pfam" id="PF01425">
    <property type="entry name" value="Amidase"/>
    <property type="match status" value="1"/>
</dbReference>
<dbReference type="AlphaFoldDB" id="A0A964E0F1"/>
<dbReference type="Proteomes" id="UP000708298">
    <property type="component" value="Unassembled WGS sequence"/>
</dbReference>
<proteinExistence type="predicted"/>
<evidence type="ECO:0000313" key="3">
    <source>
        <dbReference type="Proteomes" id="UP000708298"/>
    </source>
</evidence>
<keyword evidence="3" id="KW-1185">Reference proteome</keyword>
<evidence type="ECO:0000313" key="2">
    <source>
        <dbReference type="EMBL" id="MCB8877276.1"/>
    </source>
</evidence>
<evidence type="ECO:0000259" key="1">
    <source>
        <dbReference type="Pfam" id="PF01425"/>
    </source>
</evidence>
<dbReference type="InterPro" id="IPR020556">
    <property type="entry name" value="Amidase_CS"/>
</dbReference>
<sequence>MTLSDMPTTIAQSASALRDGRLTSVQLVSALQTRAAAIDPRLGAFTTQYIDHALAAAAIADRELAAGQDRGPLHGIPLAVKDIVAAKEGPTTASSAVVDPSWWQGQDAPVVARLRAAGAIILGKTTTMEYALGEPDSDQALAQPRCAWDLGRWAGGSSSGSGSGVAAGLMLGAVGTDTGGSVRLPAAFNGITGHKPTFGLVPKSGVHVLGFSLDAVGPMARTARDCALMLDVMAGHDASDASSARVAGGGYAKGLDTPVNLTGLRIGVDLAAVAGRVGCDPATFGVFEAALRVFTDAGAILVPYVAPEWRLCALSAAVVWQVDALTYHHDLLRERWSEFGRGIRAQFIEGMLVTPSDMKAADRVRRQICAHMAQVLDGVDIVMSPTHGTAALLYDERSGSGVDETAFTSLWNLTGGPAISLPMGVTGEGLPLGLQIAGRAFDDGQVLAIADAFQAMTAHHRAMPPIARGEMLS</sequence>
<dbReference type="InterPro" id="IPR023631">
    <property type="entry name" value="Amidase_dom"/>
</dbReference>
<dbReference type="InterPro" id="IPR000120">
    <property type="entry name" value="Amidase"/>
</dbReference>
<dbReference type="RefSeq" id="WP_227322931.1">
    <property type="nucleotide sequence ID" value="NZ_JAESVB010000012.1"/>
</dbReference>
<dbReference type="Gene3D" id="3.90.1300.10">
    <property type="entry name" value="Amidase signature (AS) domain"/>
    <property type="match status" value="1"/>
</dbReference>
<dbReference type="EMBL" id="JAESVB010000012">
    <property type="protein sequence ID" value="MCB8877276.1"/>
    <property type="molecule type" value="Genomic_DNA"/>
</dbReference>
<reference evidence="2" key="1">
    <citation type="journal article" date="2021" name="Microorganisms">
        <title>Acidisoma silvae sp. nov. and Acidisomacellulosilytica sp. nov., Two Acidophilic Bacteria Isolated from Decaying Wood, Hydrolyzing Cellulose and Producing Poly-3-hydroxybutyrate.</title>
        <authorList>
            <person name="Mieszkin S."/>
            <person name="Pouder E."/>
            <person name="Uroz S."/>
            <person name="Simon-Colin C."/>
            <person name="Alain K."/>
        </authorList>
    </citation>
    <scope>NUCLEOTIDE SEQUENCE</scope>
    <source>
        <strain evidence="2">HW T2.11</strain>
    </source>
</reference>
<gene>
    <name evidence="2" type="ORF">ASILVAE211_18915</name>
</gene>
<name>A0A964E0F1_9PROT</name>
<dbReference type="SUPFAM" id="SSF75304">
    <property type="entry name" value="Amidase signature (AS) enzymes"/>
    <property type="match status" value="1"/>
</dbReference>
<dbReference type="InterPro" id="IPR036928">
    <property type="entry name" value="AS_sf"/>
</dbReference>
<dbReference type="GO" id="GO:0003824">
    <property type="term" value="F:catalytic activity"/>
    <property type="evidence" value="ECO:0007669"/>
    <property type="project" value="InterPro"/>
</dbReference>
<comment type="caution">
    <text evidence="2">The sequence shown here is derived from an EMBL/GenBank/DDBJ whole genome shotgun (WGS) entry which is preliminary data.</text>
</comment>
<dbReference type="PANTHER" id="PTHR11895:SF176">
    <property type="entry name" value="AMIDASE AMID-RELATED"/>
    <property type="match status" value="1"/>
</dbReference>
<organism evidence="2 3">
    <name type="scientific">Acidisoma silvae</name>
    <dbReference type="NCBI Taxonomy" id="2802396"/>
    <lineage>
        <taxon>Bacteria</taxon>
        <taxon>Pseudomonadati</taxon>
        <taxon>Pseudomonadota</taxon>
        <taxon>Alphaproteobacteria</taxon>
        <taxon>Acetobacterales</taxon>
        <taxon>Acidocellaceae</taxon>
        <taxon>Acidisoma</taxon>
    </lineage>
</organism>
<reference evidence="2" key="2">
    <citation type="submission" date="2021-01" db="EMBL/GenBank/DDBJ databases">
        <authorList>
            <person name="Mieszkin S."/>
            <person name="Pouder E."/>
            <person name="Alain K."/>
        </authorList>
    </citation>
    <scope>NUCLEOTIDE SEQUENCE</scope>
    <source>
        <strain evidence="2">HW T2.11</strain>
    </source>
</reference>
<accession>A0A964E0F1</accession>